<organism evidence="2 3">
    <name type="scientific">Phytophthora rubi</name>
    <dbReference type="NCBI Taxonomy" id="129364"/>
    <lineage>
        <taxon>Eukaryota</taxon>
        <taxon>Sar</taxon>
        <taxon>Stramenopiles</taxon>
        <taxon>Oomycota</taxon>
        <taxon>Peronosporomycetes</taxon>
        <taxon>Peronosporales</taxon>
        <taxon>Peronosporaceae</taxon>
        <taxon>Phytophthora</taxon>
    </lineage>
</organism>
<name>A0A6A3ILC3_9STRA</name>
<dbReference type="Proteomes" id="UP000435112">
    <property type="component" value="Unassembled WGS sequence"/>
</dbReference>
<evidence type="ECO:0000313" key="3">
    <source>
        <dbReference type="Proteomes" id="UP000435112"/>
    </source>
</evidence>
<comment type="caution">
    <text evidence="2">The sequence shown here is derived from an EMBL/GenBank/DDBJ whole genome shotgun (WGS) entry which is preliminary data.</text>
</comment>
<proteinExistence type="predicted"/>
<sequence length="280" mass="31136">MRLIPVDKLESSYNGVIQDEVSSVGHAVNNVVTAYAKLKEVRDAVRKLQNGSHKRSSSLSTAMDNILKPQLELASKLNQANWRRDHEIGCPQPHFSWLMVDLSVLSVEKRSQRIVEEVVAFKTSILSDIDGRYLVEVTDAVEKVVRWIHRYSRDSKLSRLYGSLFKALSAYSTRLQCETQTAQLDRLLIEMSGALLKPLHPRSIQAKTSKEQDPTQEEELVQTKKDTTSTSDAPLTLATSDSDTSSEPDSESESDSEDEKEAIGGSQAAWNSIMAAIAKS</sequence>
<feature type="region of interest" description="Disordered" evidence="1">
    <location>
        <begin position="204"/>
        <end position="268"/>
    </location>
</feature>
<reference evidence="2 3" key="1">
    <citation type="submission" date="2018-09" db="EMBL/GenBank/DDBJ databases">
        <title>Genomic investigation of the strawberry pathogen Phytophthora fragariae indicates pathogenicity is determined by transcriptional variation in three key races.</title>
        <authorList>
            <person name="Adams T.M."/>
            <person name="Armitage A.D."/>
            <person name="Sobczyk M.K."/>
            <person name="Bates H.J."/>
            <person name="Dunwell J.M."/>
            <person name="Nellist C.F."/>
            <person name="Harrison R.J."/>
        </authorList>
    </citation>
    <scope>NUCLEOTIDE SEQUENCE [LARGE SCALE GENOMIC DNA]</scope>
    <source>
        <strain evidence="2 3">SCRP324</strain>
    </source>
</reference>
<accession>A0A6A3ILC3</accession>
<evidence type="ECO:0000256" key="1">
    <source>
        <dbReference type="SAM" id="MobiDB-lite"/>
    </source>
</evidence>
<feature type="compositionally biased region" description="Acidic residues" evidence="1">
    <location>
        <begin position="244"/>
        <end position="260"/>
    </location>
</feature>
<gene>
    <name evidence="2" type="ORF">PR002_g23827</name>
</gene>
<evidence type="ECO:0000313" key="2">
    <source>
        <dbReference type="EMBL" id="KAE8981448.1"/>
    </source>
</evidence>
<protein>
    <submittedName>
        <fullName evidence="2">Uncharacterized protein</fullName>
    </submittedName>
</protein>
<dbReference type="EMBL" id="QXFU01002794">
    <property type="protein sequence ID" value="KAE8981448.1"/>
    <property type="molecule type" value="Genomic_DNA"/>
</dbReference>
<dbReference type="OrthoDB" id="123400at2759"/>
<dbReference type="AlphaFoldDB" id="A0A6A3ILC3"/>